<organism evidence="2 3">
    <name type="scientific">Rhododendron simsii</name>
    <name type="common">Sims's rhododendron</name>
    <dbReference type="NCBI Taxonomy" id="118357"/>
    <lineage>
        <taxon>Eukaryota</taxon>
        <taxon>Viridiplantae</taxon>
        <taxon>Streptophyta</taxon>
        <taxon>Embryophyta</taxon>
        <taxon>Tracheophyta</taxon>
        <taxon>Spermatophyta</taxon>
        <taxon>Magnoliopsida</taxon>
        <taxon>eudicotyledons</taxon>
        <taxon>Gunneridae</taxon>
        <taxon>Pentapetalae</taxon>
        <taxon>asterids</taxon>
        <taxon>Ericales</taxon>
        <taxon>Ericaceae</taxon>
        <taxon>Ericoideae</taxon>
        <taxon>Rhodoreae</taxon>
        <taxon>Rhododendron</taxon>
    </lineage>
</organism>
<keyword evidence="3" id="KW-1185">Reference proteome</keyword>
<dbReference type="AlphaFoldDB" id="A0A834GLH3"/>
<name>A0A834GLH3_RHOSS</name>
<proteinExistence type="predicted"/>
<dbReference type="Proteomes" id="UP000626092">
    <property type="component" value="Unassembled WGS sequence"/>
</dbReference>
<feature type="compositionally biased region" description="Polar residues" evidence="1">
    <location>
        <begin position="193"/>
        <end position="215"/>
    </location>
</feature>
<gene>
    <name evidence="2" type="ORF">RHSIM_Rhsim07G0171700</name>
</gene>
<evidence type="ECO:0000313" key="3">
    <source>
        <dbReference type="Proteomes" id="UP000626092"/>
    </source>
</evidence>
<protein>
    <recommendedName>
        <fullName evidence="4">DUF4283 domain-containing protein</fullName>
    </recommendedName>
</protein>
<dbReference type="InterPro" id="IPR036691">
    <property type="entry name" value="Endo/exonu/phosph_ase_sf"/>
</dbReference>
<dbReference type="SUPFAM" id="SSF56219">
    <property type="entry name" value="DNase I-like"/>
    <property type="match status" value="1"/>
</dbReference>
<evidence type="ECO:0000313" key="2">
    <source>
        <dbReference type="EMBL" id="KAF7137153.1"/>
    </source>
</evidence>
<feature type="region of interest" description="Disordered" evidence="1">
    <location>
        <begin position="337"/>
        <end position="384"/>
    </location>
</feature>
<feature type="compositionally biased region" description="Polar residues" evidence="1">
    <location>
        <begin position="280"/>
        <end position="305"/>
    </location>
</feature>
<dbReference type="OrthoDB" id="1002431at2759"/>
<evidence type="ECO:0008006" key="4">
    <source>
        <dbReference type="Google" id="ProtNLM"/>
    </source>
</evidence>
<dbReference type="PANTHER" id="PTHR35218">
    <property type="entry name" value="RNASE H DOMAIN-CONTAINING PROTEIN"/>
    <property type="match status" value="1"/>
</dbReference>
<feature type="compositionally biased region" description="Polar residues" evidence="1">
    <location>
        <begin position="93"/>
        <end position="107"/>
    </location>
</feature>
<dbReference type="PANTHER" id="PTHR35218:SF9">
    <property type="entry name" value="ENDONUCLEASE_EXONUCLEASE_PHOSPHATASE DOMAIN-CONTAINING PROTEIN"/>
    <property type="match status" value="1"/>
</dbReference>
<comment type="caution">
    <text evidence="2">The sequence shown here is derived from an EMBL/GenBank/DDBJ whole genome shotgun (WGS) entry which is preliminary data.</text>
</comment>
<accession>A0A834GLH3</accession>
<dbReference type="Gene3D" id="3.60.10.10">
    <property type="entry name" value="Endonuclease/exonuclease/phosphatase"/>
    <property type="match status" value="1"/>
</dbReference>
<feature type="region of interest" description="Disordered" evidence="1">
    <location>
        <begin position="88"/>
        <end position="111"/>
    </location>
</feature>
<feature type="region of interest" description="Disordered" evidence="1">
    <location>
        <begin position="136"/>
        <end position="314"/>
    </location>
</feature>
<sequence length="541" mass="59325">METVEGESLIEIAEKLGKPLKWTLTLLRASYARVCVELDLSQPLEVSVAEHKYDYLIEYEHVHLICFSSGRVGHRREACNLSLSPAPEKNGEIGNQTVGDSANSASPDSKAVKFNGIIDDGPEEIGYGEWMVVSRNKNKKPKPNALNAPGPQRNIRHNNMGGQYEAQKQGSAKAQAFPNADHQNRPRDARVGSNKNPTEANKSQAAPQKGISKNQEINRKSSAPPPSKDKGTASSSGHKFEYKPLLKKAAPSQTDVVMQDKEGNAGNQNSPRSANKIVGNPNSQSVQSNASPRPDSPQVQNSPFNQPQPVPPDIVDLNVKTYHELVRSREVQNQQLRYVGVTQTRERSNSPSQRSLVDQGRQPSDPPESESQLGGGQSSLGIDGAQTNAGAEYCQKEQGFTSASYVDPIGRAGGIWFHWDPGQVEVTTTHITNQVIHATISKDPFEEWLLSAVYASPNPRSRESLWDDMESFAGSVQTAWLVAGDLNDTVNSSERKSTSPELDANRNRKFMDRVNNCNLMDKGGLGQKFTLTIHKWPSRSS</sequence>
<dbReference type="EMBL" id="WJXA01000007">
    <property type="protein sequence ID" value="KAF7137153.1"/>
    <property type="molecule type" value="Genomic_DNA"/>
</dbReference>
<reference evidence="2" key="1">
    <citation type="submission" date="2019-11" db="EMBL/GenBank/DDBJ databases">
        <authorList>
            <person name="Liu Y."/>
            <person name="Hou J."/>
            <person name="Li T.-Q."/>
            <person name="Guan C.-H."/>
            <person name="Wu X."/>
            <person name="Wu H.-Z."/>
            <person name="Ling F."/>
            <person name="Zhang R."/>
            <person name="Shi X.-G."/>
            <person name="Ren J.-P."/>
            <person name="Chen E.-F."/>
            <person name="Sun J.-M."/>
        </authorList>
    </citation>
    <scope>NUCLEOTIDE SEQUENCE</scope>
    <source>
        <strain evidence="2">Adult_tree_wgs_1</strain>
        <tissue evidence="2">Leaves</tissue>
    </source>
</reference>
<evidence type="ECO:0000256" key="1">
    <source>
        <dbReference type="SAM" id="MobiDB-lite"/>
    </source>
</evidence>